<protein>
    <submittedName>
        <fullName evidence="1">Uncharacterized protein</fullName>
    </submittedName>
</protein>
<evidence type="ECO:0000313" key="2">
    <source>
        <dbReference type="Proteomes" id="UP001156882"/>
    </source>
</evidence>
<dbReference type="Proteomes" id="UP001156882">
    <property type="component" value="Unassembled WGS sequence"/>
</dbReference>
<dbReference type="EMBL" id="BSPC01000028">
    <property type="protein sequence ID" value="GLS20507.1"/>
    <property type="molecule type" value="Genomic_DNA"/>
</dbReference>
<keyword evidence="2" id="KW-1185">Reference proteome</keyword>
<reference evidence="2" key="1">
    <citation type="journal article" date="2019" name="Int. J. Syst. Evol. Microbiol.">
        <title>The Global Catalogue of Microorganisms (GCM) 10K type strain sequencing project: providing services to taxonomists for standard genome sequencing and annotation.</title>
        <authorList>
            <consortium name="The Broad Institute Genomics Platform"/>
            <consortium name="The Broad Institute Genome Sequencing Center for Infectious Disease"/>
            <person name="Wu L."/>
            <person name="Ma J."/>
        </authorList>
    </citation>
    <scope>NUCLEOTIDE SEQUENCE [LARGE SCALE GENOMIC DNA]</scope>
    <source>
        <strain evidence="2">NBRC 101365</strain>
    </source>
</reference>
<accession>A0ABQ6CJH5</accession>
<organism evidence="1 2">
    <name type="scientific">Labrys miyagiensis</name>
    <dbReference type="NCBI Taxonomy" id="346912"/>
    <lineage>
        <taxon>Bacteria</taxon>
        <taxon>Pseudomonadati</taxon>
        <taxon>Pseudomonadota</taxon>
        <taxon>Alphaproteobacteria</taxon>
        <taxon>Hyphomicrobiales</taxon>
        <taxon>Xanthobacteraceae</taxon>
        <taxon>Labrys</taxon>
    </lineage>
</organism>
<sequence length="123" mass="13439">MVEQSLSGVEILDDLDDIVAQVTNGIAHSRAPTERPAAGRRKPANMILRDKGQAKTIRRKATVPRGQPFCRYFQRHAAGCLHLEQPDDCLFLWRREEKSGSADILCALGTTALAGKDACAVPV</sequence>
<gene>
    <name evidence="1" type="ORF">GCM10007874_35240</name>
</gene>
<evidence type="ECO:0000313" key="1">
    <source>
        <dbReference type="EMBL" id="GLS20507.1"/>
    </source>
</evidence>
<comment type="caution">
    <text evidence="1">The sequence shown here is derived from an EMBL/GenBank/DDBJ whole genome shotgun (WGS) entry which is preliminary data.</text>
</comment>
<name>A0ABQ6CJH5_9HYPH</name>
<proteinExistence type="predicted"/>